<dbReference type="Gene3D" id="3.30.1330.10">
    <property type="entry name" value="PurM-like, N-terminal domain"/>
    <property type="match status" value="1"/>
</dbReference>
<dbReference type="STRING" id="1759059.ATE48_01120"/>
<dbReference type="AlphaFoldDB" id="A0A1B1ADI1"/>
<keyword evidence="2" id="KW-0418">Kinase</keyword>
<evidence type="ECO:0000259" key="3">
    <source>
        <dbReference type="Pfam" id="PF00586"/>
    </source>
</evidence>
<dbReference type="Pfam" id="PF02769">
    <property type="entry name" value="AIRS_C"/>
    <property type="match status" value="1"/>
</dbReference>
<dbReference type="GO" id="GO:0009228">
    <property type="term" value="P:thiamine biosynthetic process"/>
    <property type="evidence" value="ECO:0007669"/>
    <property type="project" value="UniProtKB-KW"/>
</dbReference>
<feature type="binding site" evidence="2">
    <location>
        <position position="294"/>
    </location>
    <ligand>
        <name>substrate</name>
    </ligand>
</feature>
<dbReference type="KEGG" id="cbot:ATE48_01120"/>
<comment type="function">
    <text evidence="2">Catalyzes the ATP-dependent phosphorylation of thiamine-monophosphate (TMP) to form thiamine-pyrophosphate (TPP), the active form of vitamin B1.</text>
</comment>
<feature type="binding site" evidence="2">
    <location>
        <position position="245"/>
    </location>
    <ligand>
        <name>ATP</name>
        <dbReference type="ChEBI" id="CHEBI:30616"/>
    </ligand>
</feature>
<dbReference type="EC" id="2.7.4.16" evidence="2"/>
<keyword evidence="2" id="KW-0479">Metal-binding</keyword>
<feature type="binding site" evidence="2">
    <location>
        <position position="41"/>
    </location>
    <ligand>
        <name>Mg(2+)</name>
        <dbReference type="ChEBI" id="CHEBI:18420"/>
        <label>1</label>
    </ligand>
</feature>
<comment type="similarity">
    <text evidence="2">Belongs to the thiamine-monophosphate kinase family.</text>
</comment>
<sequence>MSADEFSVIRDLFAPHATSESARALRDDVAVLEAGKFVVTTDTIVEGVHFLAGDPIETIAMKALRVNVSDIVAKGAKPTSALLNLSWSDTREASQIAEFASAFGRDLKFFGIELIGGDTTSTPGPLTISVTLLGEPLGVRVPARADAQLGEDVWLIGGEIGSAWLGLQLRKGALTLDRLRQGRDDMQVQMDSRSLARDMPDYLKLPGEDFDAEAGWLMTAYLAPFVRPESAIIVSKFASASMDISDGLVADAGKLAAASGVALRLEVNAVPLSIAAERWAFTGGNVWDLITGGDDYVVLFTAPPELRGAIESAEVGQALRLARIGAVEAGSGVTVVNRKGEPLAIAATGYSHRLGR</sequence>
<dbReference type="InterPro" id="IPR036921">
    <property type="entry name" value="PurM-like_N_sf"/>
</dbReference>
<dbReference type="Pfam" id="PF00586">
    <property type="entry name" value="AIRS"/>
    <property type="match status" value="1"/>
</dbReference>
<feature type="binding site" evidence="2">
    <location>
        <position position="40"/>
    </location>
    <ligand>
        <name>Mg(2+)</name>
        <dbReference type="ChEBI" id="CHEBI:18420"/>
        <label>4</label>
    </ligand>
</feature>
<keyword evidence="2" id="KW-0547">Nucleotide-binding</keyword>
<dbReference type="InterPro" id="IPR016188">
    <property type="entry name" value="PurM-like_N"/>
</dbReference>
<feature type="binding site" evidence="2">
    <location>
        <position position="243"/>
    </location>
    <ligand>
        <name>Mg(2+)</name>
        <dbReference type="ChEBI" id="CHEBI:18420"/>
        <label>3</label>
    </ligand>
</feature>
<gene>
    <name evidence="2" type="primary">thiL</name>
    <name evidence="5" type="ORF">ATE48_01120</name>
</gene>
<comment type="caution">
    <text evidence="2">Lacks conserved residue(s) required for the propagation of feature annotation.</text>
</comment>
<keyword evidence="2" id="KW-0808">Transferase</keyword>
<dbReference type="GO" id="GO:0000287">
    <property type="term" value="F:magnesium ion binding"/>
    <property type="evidence" value="ECO:0007669"/>
    <property type="project" value="UniProtKB-UniRule"/>
</dbReference>
<feature type="binding site" evidence="2">
    <location>
        <position position="49"/>
    </location>
    <ligand>
        <name>substrate</name>
    </ligand>
</feature>
<keyword evidence="1 2" id="KW-0784">Thiamine biosynthesis</keyword>
<comment type="pathway">
    <text evidence="2">Cofactor biosynthesis; thiamine diphosphate biosynthesis; thiamine diphosphate from thiamine phosphate: step 1/1.</text>
</comment>
<organism evidence="5 6">
    <name type="scientific">Candidatus Viadribacter manganicus</name>
    <dbReference type="NCBI Taxonomy" id="1759059"/>
    <lineage>
        <taxon>Bacteria</taxon>
        <taxon>Pseudomonadati</taxon>
        <taxon>Pseudomonadota</taxon>
        <taxon>Alphaproteobacteria</taxon>
        <taxon>Hyphomonadales</taxon>
        <taxon>Hyphomonadaceae</taxon>
        <taxon>Candidatus Viadribacter</taxon>
    </lineage>
</organism>
<dbReference type="FunCoup" id="A0A1B1ADI1">
    <property type="interactions" value="355"/>
</dbReference>
<feature type="binding site" evidence="2">
    <location>
        <position position="246"/>
    </location>
    <ligand>
        <name>Mg(2+)</name>
        <dbReference type="ChEBI" id="CHEBI:18420"/>
        <label>5</label>
    </ligand>
</feature>
<dbReference type="UniPathway" id="UPA00060">
    <property type="reaction ID" value="UER00142"/>
</dbReference>
<dbReference type="PANTHER" id="PTHR30270:SF0">
    <property type="entry name" value="THIAMINE-MONOPHOSPHATE KINASE"/>
    <property type="match status" value="1"/>
</dbReference>
<feature type="binding site" evidence="2">
    <location>
        <position position="42"/>
    </location>
    <ligand>
        <name>Mg(2+)</name>
        <dbReference type="ChEBI" id="CHEBI:18420"/>
        <label>2</label>
    </ligand>
</feature>
<evidence type="ECO:0000313" key="6">
    <source>
        <dbReference type="Proteomes" id="UP000092498"/>
    </source>
</evidence>
<feature type="binding site" evidence="2">
    <location>
        <position position="118"/>
    </location>
    <ligand>
        <name>Mg(2+)</name>
        <dbReference type="ChEBI" id="CHEBI:18420"/>
        <label>1</label>
    </ligand>
</feature>
<dbReference type="InterPro" id="IPR036676">
    <property type="entry name" value="PurM-like_C_sf"/>
</dbReference>
<keyword evidence="6" id="KW-1185">Reference proteome</keyword>
<protein>
    <recommendedName>
        <fullName evidence="2">Thiamine-monophosphate kinase</fullName>
        <shortName evidence="2">TMP kinase</shortName>
        <shortName evidence="2">Thiamine-phosphate kinase</shortName>
        <ecNumber evidence="2">2.7.4.16</ecNumber>
    </recommendedName>
</protein>
<feature type="binding site" evidence="2">
    <location>
        <position position="70"/>
    </location>
    <ligand>
        <name>Mg(2+)</name>
        <dbReference type="ChEBI" id="CHEBI:18420"/>
        <label>2</label>
    </ligand>
</feature>
<keyword evidence="2" id="KW-0460">Magnesium</keyword>
<dbReference type="GO" id="GO:0009030">
    <property type="term" value="F:thiamine-phosphate kinase activity"/>
    <property type="evidence" value="ECO:0007669"/>
    <property type="project" value="UniProtKB-UniRule"/>
</dbReference>
<reference evidence="5 6" key="1">
    <citation type="submission" date="2015-11" db="EMBL/GenBank/DDBJ databases">
        <title>Whole-Genome Sequence of Candidatus Oderbacter manganicum from the National Park Lower Oder Valley, Germany.</title>
        <authorList>
            <person name="Braun B."/>
            <person name="Liere K."/>
            <person name="Szewzyk U."/>
        </authorList>
    </citation>
    <scope>NUCLEOTIDE SEQUENCE [LARGE SCALE GENOMIC DNA]</scope>
    <source>
        <strain evidence="5 6">OTSz_A_272</strain>
    </source>
</reference>
<feature type="binding site" evidence="2">
    <location>
        <position position="144"/>
    </location>
    <ligand>
        <name>ATP</name>
        <dbReference type="ChEBI" id="CHEBI:30616"/>
    </ligand>
</feature>
<keyword evidence="2" id="KW-0067">ATP-binding</keyword>
<dbReference type="Gene3D" id="3.90.650.10">
    <property type="entry name" value="PurM-like C-terminal domain"/>
    <property type="match status" value="1"/>
</dbReference>
<comment type="miscellaneous">
    <text evidence="2">Reaction mechanism of ThiL seems to utilize a direct, inline transfer of the gamma-phosphate of ATP to TMP rather than a phosphorylated enzyme intermediate.</text>
</comment>
<dbReference type="HAMAP" id="MF_02128">
    <property type="entry name" value="TMP_kinase"/>
    <property type="match status" value="1"/>
</dbReference>
<evidence type="ECO:0000313" key="5">
    <source>
        <dbReference type="EMBL" id="ANP44618.1"/>
    </source>
</evidence>
<feature type="domain" description="PurM-like N-terminal" evidence="3">
    <location>
        <begin position="27"/>
        <end position="134"/>
    </location>
</feature>
<dbReference type="OrthoDB" id="9802811at2"/>
<evidence type="ECO:0000259" key="4">
    <source>
        <dbReference type="Pfam" id="PF02769"/>
    </source>
</evidence>
<evidence type="ECO:0000256" key="2">
    <source>
        <dbReference type="HAMAP-Rule" id="MF_02128"/>
    </source>
</evidence>
<feature type="binding site" evidence="2">
    <location>
        <position position="350"/>
    </location>
    <ligand>
        <name>substrate</name>
    </ligand>
</feature>
<dbReference type="GO" id="GO:0009229">
    <property type="term" value="P:thiamine diphosphate biosynthetic process"/>
    <property type="evidence" value="ECO:0007669"/>
    <property type="project" value="UniProtKB-UniRule"/>
</dbReference>
<dbReference type="SUPFAM" id="SSF55326">
    <property type="entry name" value="PurM N-terminal domain-like"/>
    <property type="match status" value="1"/>
</dbReference>
<dbReference type="PIRSF" id="PIRSF005303">
    <property type="entry name" value="Thiam_monoph_kin"/>
    <property type="match status" value="1"/>
</dbReference>
<feature type="binding site" evidence="2">
    <location>
        <position position="70"/>
    </location>
    <ligand>
        <name>Mg(2+)</name>
        <dbReference type="ChEBI" id="CHEBI:18420"/>
        <label>3</label>
    </ligand>
</feature>
<feature type="binding site" evidence="2">
    <location>
        <begin position="117"/>
        <end position="118"/>
    </location>
    <ligand>
        <name>ATP</name>
        <dbReference type="ChEBI" id="CHEBI:30616"/>
    </ligand>
</feature>
<feature type="binding site" evidence="2">
    <location>
        <position position="42"/>
    </location>
    <ligand>
        <name>Mg(2+)</name>
        <dbReference type="ChEBI" id="CHEBI:18420"/>
        <label>1</label>
    </ligand>
</feature>
<dbReference type="PANTHER" id="PTHR30270">
    <property type="entry name" value="THIAMINE-MONOPHOSPHATE KINASE"/>
    <property type="match status" value="1"/>
</dbReference>
<feature type="binding site" evidence="2">
    <location>
        <position position="28"/>
    </location>
    <ligand>
        <name>Mg(2+)</name>
        <dbReference type="ChEBI" id="CHEBI:18420"/>
        <label>3</label>
    </ligand>
</feature>
<dbReference type="InParanoid" id="A0A1B1ADI1"/>
<dbReference type="EMBL" id="CP013244">
    <property type="protein sequence ID" value="ANP44618.1"/>
    <property type="molecule type" value="Genomic_DNA"/>
</dbReference>
<feature type="binding site" evidence="2">
    <location>
        <position position="70"/>
    </location>
    <ligand>
        <name>Mg(2+)</name>
        <dbReference type="ChEBI" id="CHEBI:18420"/>
        <label>4</label>
    </ligand>
</feature>
<dbReference type="SUPFAM" id="SSF56042">
    <property type="entry name" value="PurM C-terminal domain-like"/>
    <property type="match status" value="1"/>
</dbReference>
<dbReference type="InterPro" id="IPR006283">
    <property type="entry name" value="ThiL-like"/>
</dbReference>
<dbReference type="GO" id="GO:0005524">
    <property type="term" value="F:ATP binding"/>
    <property type="evidence" value="ECO:0007669"/>
    <property type="project" value="UniProtKB-UniRule"/>
</dbReference>
<comment type="catalytic activity">
    <reaction evidence="2">
        <text>thiamine phosphate + ATP = thiamine diphosphate + ADP</text>
        <dbReference type="Rhea" id="RHEA:15913"/>
        <dbReference type="ChEBI" id="CHEBI:30616"/>
        <dbReference type="ChEBI" id="CHEBI:37575"/>
        <dbReference type="ChEBI" id="CHEBI:58937"/>
        <dbReference type="ChEBI" id="CHEBI:456216"/>
        <dbReference type="EC" id="2.7.4.16"/>
    </reaction>
</comment>
<evidence type="ECO:0000256" key="1">
    <source>
        <dbReference type="ARBA" id="ARBA00022977"/>
    </source>
</evidence>
<accession>A0A1B1ADI1</accession>
<name>A0A1B1ADI1_9PROT</name>
<feature type="binding site" evidence="2">
    <location>
        <position position="28"/>
    </location>
    <ligand>
        <name>Mg(2+)</name>
        <dbReference type="ChEBI" id="CHEBI:18420"/>
        <label>4</label>
    </ligand>
</feature>
<dbReference type="InterPro" id="IPR010918">
    <property type="entry name" value="PurM-like_C_dom"/>
</dbReference>
<proteinExistence type="inferred from homology"/>
<dbReference type="RefSeq" id="WP_066767015.1">
    <property type="nucleotide sequence ID" value="NZ_CP013244.1"/>
</dbReference>
<dbReference type="Proteomes" id="UP000092498">
    <property type="component" value="Chromosome"/>
</dbReference>
<feature type="domain" description="PurM-like C-terminal" evidence="4">
    <location>
        <begin position="238"/>
        <end position="335"/>
    </location>
</feature>
<dbReference type="CDD" id="cd02194">
    <property type="entry name" value="ThiL"/>
    <property type="match status" value="1"/>
</dbReference>